<feature type="region of interest" description="Disordered" evidence="1">
    <location>
        <begin position="18"/>
        <end position="37"/>
    </location>
</feature>
<keyword evidence="3" id="KW-1185">Reference proteome</keyword>
<accession>A0A507DVN7</accession>
<dbReference type="OrthoDB" id="2134855at2759"/>
<comment type="caution">
    <text evidence="2">The sequence shown here is derived from an EMBL/GenBank/DDBJ whole genome shotgun (WGS) entry which is preliminary data.</text>
</comment>
<evidence type="ECO:0000313" key="2">
    <source>
        <dbReference type="EMBL" id="TPX55783.1"/>
    </source>
</evidence>
<dbReference type="AlphaFoldDB" id="A0A507DVN7"/>
<protein>
    <submittedName>
        <fullName evidence="2">Uncharacterized protein</fullName>
    </submittedName>
</protein>
<proteinExistence type="predicted"/>
<sequence>MSRTLFGSCSQSNLFFPQSAASNKGSKSQPTPFALSFLPPTKPSSHPLILLNPDAAHQAIPMGILSSDESHLSPPAHDVQVPIVKIEPFVHMRNVGGVFLRPADADDLSLAPMGEADTVYGPVQRYSSVQAIIFGRETSIENVFELPAAFNNTQYSEGIIGIDTLRSLGLSVAVDRGMVYLQDPELSEYSDHKF</sequence>
<gene>
    <name evidence="2" type="ORF">PhCBS80983_g05051</name>
</gene>
<organism evidence="2 3">
    <name type="scientific">Powellomyces hirtus</name>
    <dbReference type="NCBI Taxonomy" id="109895"/>
    <lineage>
        <taxon>Eukaryota</taxon>
        <taxon>Fungi</taxon>
        <taxon>Fungi incertae sedis</taxon>
        <taxon>Chytridiomycota</taxon>
        <taxon>Chytridiomycota incertae sedis</taxon>
        <taxon>Chytridiomycetes</taxon>
        <taxon>Spizellomycetales</taxon>
        <taxon>Powellomycetaceae</taxon>
        <taxon>Powellomyces</taxon>
    </lineage>
</organism>
<reference evidence="2 3" key="1">
    <citation type="journal article" date="2019" name="Sci. Rep.">
        <title>Comparative genomics of chytrid fungi reveal insights into the obligate biotrophic and pathogenic lifestyle of Synchytrium endobioticum.</title>
        <authorList>
            <person name="van de Vossenberg B.T.L.H."/>
            <person name="Warris S."/>
            <person name="Nguyen H.D.T."/>
            <person name="van Gent-Pelzer M.P.E."/>
            <person name="Joly D.L."/>
            <person name="van de Geest H.C."/>
            <person name="Bonants P.J.M."/>
            <person name="Smith D.S."/>
            <person name="Levesque C.A."/>
            <person name="van der Lee T.A.J."/>
        </authorList>
    </citation>
    <scope>NUCLEOTIDE SEQUENCE [LARGE SCALE GENOMIC DNA]</scope>
    <source>
        <strain evidence="2 3">CBS 809.83</strain>
    </source>
</reference>
<feature type="compositionally biased region" description="Polar residues" evidence="1">
    <location>
        <begin position="18"/>
        <end position="31"/>
    </location>
</feature>
<evidence type="ECO:0000313" key="3">
    <source>
        <dbReference type="Proteomes" id="UP000318582"/>
    </source>
</evidence>
<dbReference type="Proteomes" id="UP000318582">
    <property type="component" value="Unassembled WGS sequence"/>
</dbReference>
<name>A0A507DVN7_9FUNG</name>
<evidence type="ECO:0000256" key="1">
    <source>
        <dbReference type="SAM" id="MobiDB-lite"/>
    </source>
</evidence>
<dbReference type="EMBL" id="QEAQ01000096">
    <property type="protein sequence ID" value="TPX55783.1"/>
    <property type="molecule type" value="Genomic_DNA"/>
</dbReference>